<dbReference type="Proteomes" id="UP001218104">
    <property type="component" value="Chromosome"/>
</dbReference>
<evidence type="ECO:0008006" key="6">
    <source>
        <dbReference type="Google" id="ProtNLM"/>
    </source>
</evidence>
<reference evidence="1 4" key="1">
    <citation type="submission" date="2016-12" db="EMBL/GenBank/DDBJ databases">
        <title>Complete Genome Sequence of Lactobacillus fermentum Strain SNUV175, a Probiotic for Treatment of Bacterial Vaginosis.</title>
        <authorList>
            <person name="Lee S."/>
            <person name="You H.J."/>
            <person name="Kwon B."/>
            <person name="Ko G."/>
        </authorList>
    </citation>
    <scope>NUCLEOTIDE SEQUENCE [LARGE SCALE GENOMIC DNA]</scope>
    <source>
        <strain evidence="1 4">SNUV175</strain>
    </source>
</reference>
<dbReference type="EMBL" id="CP019030">
    <property type="protein sequence ID" value="APU45897.1"/>
    <property type="molecule type" value="Genomic_DNA"/>
</dbReference>
<dbReference type="OrthoDB" id="2918624at2"/>
<reference evidence="2 5" key="2">
    <citation type="submission" date="2019-10" db="EMBL/GenBank/DDBJ databases">
        <title>Genome Sequencing and assembly of Lactobacillus fermentum I2, a lactic acid bacteria.</title>
        <authorList>
            <person name="Lopes L.S."/>
            <person name="Persinoti G.F."/>
            <person name="Riano-Pachon D.M."/>
            <person name="Labate C.A."/>
        </authorList>
    </citation>
    <scope>NUCLEOTIDE SEQUENCE [LARGE SCALE GENOMIC DNA]</scope>
    <source>
        <strain evidence="2 5">I2</strain>
    </source>
</reference>
<dbReference type="RefSeq" id="WP_003685574.1">
    <property type="nucleotide sequence ID" value="NZ_AP024320.1"/>
</dbReference>
<dbReference type="Proteomes" id="UP000466799">
    <property type="component" value="Unassembled WGS sequence"/>
</dbReference>
<sequence>MDEATMAWVKHQVNELTEKSTDEGERALLLATLQTIEEQDHRLTLAAGELDGRAWGGKRSN</sequence>
<name>A0A0F4HEK7_LIMFE</name>
<dbReference type="Proteomes" id="UP000185427">
    <property type="component" value="Chromosome"/>
</dbReference>
<dbReference type="PATRIC" id="fig|1613.32.peg.998"/>
<proteinExistence type="predicted"/>
<evidence type="ECO:0000313" key="4">
    <source>
        <dbReference type="Proteomes" id="UP000185427"/>
    </source>
</evidence>
<dbReference type="EMBL" id="CP121468">
    <property type="protein sequence ID" value="WFR89166.1"/>
    <property type="molecule type" value="Genomic_DNA"/>
</dbReference>
<gene>
    <name evidence="1" type="ORF">BUW47_05410</name>
    <name evidence="2" type="ORF">GC247_05515</name>
    <name evidence="3" type="ORF">P8634_10550</name>
</gene>
<dbReference type="AlphaFoldDB" id="A0A0F4HEK7"/>
<dbReference type="EMBL" id="WHJL01000028">
    <property type="protein sequence ID" value="MPQ35359.1"/>
    <property type="molecule type" value="Genomic_DNA"/>
</dbReference>
<evidence type="ECO:0000313" key="2">
    <source>
        <dbReference type="EMBL" id="MPQ35359.1"/>
    </source>
</evidence>
<reference evidence="3" key="3">
    <citation type="submission" date="2023-04" db="EMBL/GenBank/DDBJ databases">
        <title>Genomic of Limosilactobacillus fermentum MSJK0025.</title>
        <authorList>
            <person name="Yang S."/>
        </authorList>
    </citation>
    <scope>NUCLEOTIDE SEQUENCE</scope>
    <source>
        <strain evidence="3">MSJK0025</strain>
    </source>
</reference>
<protein>
    <recommendedName>
        <fullName evidence="6">Transposase</fullName>
    </recommendedName>
</protein>
<organism evidence="1 4">
    <name type="scientific">Limosilactobacillus fermentum</name>
    <name type="common">Lactobacillus fermentum</name>
    <dbReference type="NCBI Taxonomy" id="1613"/>
    <lineage>
        <taxon>Bacteria</taxon>
        <taxon>Bacillati</taxon>
        <taxon>Bacillota</taxon>
        <taxon>Bacilli</taxon>
        <taxon>Lactobacillales</taxon>
        <taxon>Lactobacillaceae</taxon>
        <taxon>Limosilactobacillus</taxon>
    </lineage>
</organism>
<evidence type="ECO:0000313" key="1">
    <source>
        <dbReference type="EMBL" id="APU45897.1"/>
    </source>
</evidence>
<accession>A0A0F4HEK7</accession>
<evidence type="ECO:0000313" key="5">
    <source>
        <dbReference type="Proteomes" id="UP000466799"/>
    </source>
</evidence>
<evidence type="ECO:0000313" key="3">
    <source>
        <dbReference type="EMBL" id="WFR89166.1"/>
    </source>
</evidence>